<dbReference type="RefSeq" id="WP_158060343.1">
    <property type="nucleotide sequence ID" value="NZ_CP044427.1"/>
</dbReference>
<organism evidence="2 3">
    <name type="scientific">Ornithinimicrobium pratense</name>
    <dbReference type="NCBI Taxonomy" id="2593973"/>
    <lineage>
        <taxon>Bacteria</taxon>
        <taxon>Bacillati</taxon>
        <taxon>Actinomycetota</taxon>
        <taxon>Actinomycetes</taxon>
        <taxon>Micrococcales</taxon>
        <taxon>Ornithinimicrobiaceae</taxon>
        <taxon>Ornithinimicrobium</taxon>
    </lineage>
</organism>
<keyword evidence="1" id="KW-0812">Transmembrane</keyword>
<name>A0A5J6V452_9MICO</name>
<keyword evidence="3" id="KW-1185">Reference proteome</keyword>
<protein>
    <submittedName>
        <fullName evidence="2">Uncharacterized protein</fullName>
    </submittedName>
</protein>
<keyword evidence="1" id="KW-0472">Membrane</keyword>
<dbReference type="Proteomes" id="UP000326546">
    <property type="component" value="Chromosome"/>
</dbReference>
<evidence type="ECO:0000313" key="3">
    <source>
        <dbReference type="Proteomes" id="UP000326546"/>
    </source>
</evidence>
<evidence type="ECO:0000256" key="1">
    <source>
        <dbReference type="SAM" id="Phobius"/>
    </source>
</evidence>
<feature type="transmembrane region" description="Helical" evidence="1">
    <location>
        <begin position="12"/>
        <end position="30"/>
    </location>
</feature>
<keyword evidence="1" id="KW-1133">Transmembrane helix</keyword>
<sequence length="172" mass="19496">MRPRLWDRLRAAYLPFALLALGVGALLYYIGSLPHTLPAAVLVVLLGTAVLALIHRVLAQDGRGVEPAYWVSTPHAESTPPAAMDYRLLRLRRDLRDALEREDRPDHIYPVLRELTAERLRARHDIDLDDQPELARQVLSPGLIRYLDAPPTDTRRRSRSALHHAIEGIEKL</sequence>
<proteinExistence type="predicted"/>
<dbReference type="OrthoDB" id="4869691at2"/>
<gene>
    <name evidence="2" type="ORF">FY030_03765</name>
</gene>
<feature type="transmembrane region" description="Helical" evidence="1">
    <location>
        <begin position="36"/>
        <end position="54"/>
    </location>
</feature>
<accession>A0A5J6V452</accession>
<reference evidence="2 3" key="1">
    <citation type="submission" date="2019-09" db="EMBL/GenBank/DDBJ databases">
        <title>Serinicoccus pratensis sp. nov., isolated from meadow soil.</title>
        <authorList>
            <person name="Zhang W."/>
        </authorList>
    </citation>
    <scope>NUCLEOTIDE SEQUENCE [LARGE SCALE GENOMIC DNA]</scope>
    <source>
        <strain evidence="2 3">W204</strain>
    </source>
</reference>
<dbReference type="EMBL" id="CP044427">
    <property type="protein sequence ID" value="QFG67951.1"/>
    <property type="molecule type" value="Genomic_DNA"/>
</dbReference>
<dbReference type="KEGG" id="serw:FY030_03765"/>
<dbReference type="AlphaFoldDB" id="A0A5J6V452"/>
<evidence type="ECO:0000313" key="2">
    <source>
        <dbReference type="EMBL" id="QFG67951.1"/>
    </source>
</evidence>